<dbReference type="OrthoDB" id="4010679at2759"/>
<evidence type="ECO:0000313" key="3">
    <source>
        <dbReference type="Proteomes" id="UP000011777"/>
    </source>
</evidence>
<dbReference type="eggNOG" id="ENOG502S0BA">
    <property type="taxonomic scope" value="Eukaryota"/>
</dbReference>
<name>M3HIS5_CANMX</name>
<organism evidence="2 3">
    <name type="scientific">Candida maltosa (strain Xu316)</name>
    <name type="common">Yeast</name>
    <dbReference type="NCBI Taxonomy" id="1245528"/>
    <lineage>
        <taxon>Eukaryota</taxon>
        <taxon>Fungi</taxon>
        <taxon>Dikarya</taxon>
        <taxon>Ascomycota</taxon>
        <taxon>Saccharomycotina</taxon>
        <taxon>Pichiomycetes</taxon>
        <taxon>Debaryomycetaceae</taxon>
        <taxon>Candida/Lodderomyces clade</taxon>
        <taxon>Candida</taxon>
    </lineage>
</organism>
<comment type="caution">
    <text evidence="2">The sequence shown here is derived from an EMBL/GenBank/DDBJ whole genome shotgun (WGS) entry which is preliminary data.</text>
</comment>
<dbReference type="EMBL" id="AOGT01001656">
    <property type="protein sequence ID" value="EMG47257.1"/>
    <property type="molecule type" value="Genomic_DNA"/>
</dbReference>
<keyword evidence="1" id="KW-0472">Membrane</keyword>
<accession>M3HIS5</accession>
<keyword evidence="1" id="KW-0812">Transmembrane</keyword>
<keyword evidence="1" id="KW-1133">Transmembrane helix</keyword>
<dbReference type="HOGENOM" id="CLU_049617_0_0_1"/>
<keyword evidence="3" id="KW-1185">Reference proteome</keyword>
<evidence type="ECO:0000256" key="1">
    <source>
        <dbReference type="SAM" id="Phobius"/>
    </source>
</evidence>
<reference evidence="2 3" key="1">
    <citation type="submission" date="2013-02" db="EMBL/GenBank/DDBJ databases">
        <title>Genome sequence of Candida maltosa Xu316, a potential industrial strain for xylitol and ethanol production.</title>
        <authorList>
            <person name="Yu J."/>
            <person name="Wang Q."/>
            <person name="Geng X."/>
            <person name="Bao W."/>
            <person name="He P."/>
            <person name="Cai J."/>
        </authorList>
    </citation>
    <scope>NUCLEOTIDE SEQUENCE [LARGE SCALE GENOMIC DNA]</scope>
    <source>
        <strain evidence="3">Xu316</strain>
    </source>
</reference>
<gene>
    <name evidence="2" type="ORF">G210_2439</name>
</gene>
<proteinExistence type="predicted"/>
<sequence length="283" mass="32821">MAASSSWLKYLGITVPLAIARNYFYFTSSLTTSFFILFPISLITYHQYYTTLIPASSTLPTPLIFKNPYPGTSPNHLISNSISIKNINFDPDLDYIWNINLQVLCKSPMFDDYIDKIIYKIITIPTLDNDYEEVVIGEGSFIINCDPVDVYHFNNWIVPYFFKHVVPPFLTDISRSKSIKLITYNNNNRNNDTMGVNSEALVMRGSELKSLDDFMIILDRADDDYNDVIDGKEDRERGYLIDDNLTWLQLIGWIICGIIEKPRMIHLKKKEKKVERYEMMDKG</sequence>
<dbReference type="AlphaFoldDB" id="M3HIS5"/>
<evidence type="ECO:0000313" key="2">
    <source>
        <dbReference type="EMBL" id="EMG47257.1"/>
    </source>
</evidence>
<dbReference type="Proteomes" id="UP000011777">
    <property type="component" value="Unassembled WGS sequence"/>
</dbReference>
<feature type="transmembrane region" description="Helical" evidence="1">
    <location>
        <begin position="23"/>
        <end position="45"/>
    </location>
</feature>
<protein>
    <submittedName>
        <fullName evidence="2">Uncharacterized protein</fullName>
    </submittedName>
</protein>